<dbReference type="GO" id="GO:0005829">
    <property type="term" value="C:cytosol"/>
    <property type="evidence" value="ECO:0007669"/>
    <property type="project" value="TreeGrafter"/>
</dbReference>
<dbReference type="RefSeq" id="WP_138550651.1">
    <property type="nucleotide sequence ID" value="NZ_PNCH01000014.1"/>
</dbReference>
<dbReference type="FunFam" id="3.30.420.10:FF:000045">
    <property type="entry name" value="3'-5' exonuclease DinG"/>
    <property type="match status" value="1"/>
</dbReference>
<keyword evidence="2" id="KW-0378">Hydrolase</keyword>
<evidence type="ECO:0000313" key="7">
    <source>
        <dbReference type="EMBL" id="TMP31365.1"/>
    </source>
</evidence>
<dbReference type="Proteomes" id="UP000310249">
    <property type="component" value="Unassembled WGS sequence"/>
</dbReference>
<dbReference type="InterPro" id="IPR036397">
    <property type="entry name" value="RNaseH_sf"/>
</dbReference>
<sequence>MNWLSRLRNWHAYRQLRLTEANLVVLDLELTGLDPKRDEIVSAAWVEIRQGRITLNSARHVVNKEVHQLGQSPVIHGVDEQALQQGDTLRAILQQLGSLLEQRVLVCHNALLDWGFIKRAFVQHDIETRPKLILDTMQIERDRLLRQGQTLTADCLTLSACRQRYGLPHASEHHALSDALSTAELLLAQNSQFGGAHGALVRQLT</sequence>
<gene>
    <name evidence="7" type="ORF">CWB99_03655</name>
</gene>
<dbReference type="SMART" id="SM00479">
    <property type="entry name" value="EXOIII"/>
    <property type="match status" value="1"/>
</dbReference>
<organism evidence="7 8">
    <name type="scientific">Pseudoalteromonas rubra</name>
    <dbReference type="NCBI Taxonomy" id="43658"/>
    <lineage>
        <taxon>Bacteria</taxon>
        <taxon>Pseudomonadati</taxon>
        <taxon>Pseudomonadota</taxon>
        <taxon>Gammaproteobacteria</taxon>
        <taxon>Alteromonadales</taxon>
        <taxon>Pseudoalteromonadaceae</taxon>
        <taxon>Pseudoalteromonas</taxon>
    </lineage>
</organism>
<dbReference type="SUPFAM" id="SSF53098">
    <property type="entry name" value="Ribonuclease H-like"/>
    <property type="match status" value="1"/>
</dbReference>
<comment type="function">
    <text evidence="4">DNA polymerase III is a complex, multichain enzyme responsible for most of the replicative synthesis in bacteria. The epsilon subunit contain the editing function and is a proofreading 3'-5' exonuclease.</text>
</comment>
<evidence type="ECO:0000256" key="3">
    <source>
        <dbReference type="ARBA" id="ARBA00022839"/>
    </source>
</evidence>
<dbReference type="GO" id="GO:0006259">
    <property type="term" value="P:DNA metabolic process"/>
    <property type="evidence" value="ECO:0007669"/>
    <property type="project" value="UniProtKB-ARBA"/>
</dbReference>
<name>A0A5S3WQY0_9GAMM</name>
<evidence type="ECO:0000256" key="5">
    <source>
        <dbReference type="ARBA" id="ARBA00026073"/>
    </source>
</evidence>
<keyword evidence="1" id="KW-0540">Nuclease</keyword>
<evidence type="ECO:0000313" key="8">
    <source>
        <dbReference type="Proteomes" id="UP000310249"/>
    </source>
</evidence>
<comment type="caution">
    <text evidence="7">The sequence shown here is derived from an EMBL/GenBank/DDBJ whole genome shotgun (WGS) entry which is preliminary data.</text>
</comment>
<comment type="subunit">
    <text evidence="5">DNA polymerase III contains a core (composed of alpha, epsilon and theta chains) that associates with a tau subunit. This core dimerizes to form the POLIII' complex. PolIII' associates with the gamma complex (composed of gamma, delta, delta', psi and chi chains) and with the beta chain to form the complete DNA polymerase III complex.</text>
</comment>
<dbReference type="Gene3D" id="3.30.420.10">
    <property type="entry name" value="Ribonuclease H-like superfamily/Ribonuclease H"/>
    <property type="match status" value="1"/>
</dbReference>
<evidence type="ECO:0000256" key="1">
    <source>
        <dbReference type="ARBA" id="ARBA00022722"/>
    </source>
</evidence>
<dbReference type="GO" id="GO:0003676">
    <property type="term" value="F:nucleic acid binding"/>
    <property type="evidence" value="ECO:0007669"/>
    <property type="project" value="InterPro"/>
</dbReference>
<dbReference type="Pfam" id="PF00929">
    <property type="entry name" value="RNase_T"/>
    <property type="match status" value="1"/>
</dbReference>
<dbReference type="InterPro" id="IPR012337">
    <property type="entry name" value="RNaseH-like_sf"/>
</dbReference>
<evidence type="ECO:0000256" key="2">
    <source>
        <dbReference type="ARBA" id="ARBA00022801"/>
    </source>
</evidence>
<dbReference type="PANTHER" id="PTHR30231:SF4">
    <property type="entry name" value="PROTEIN NEN2"/>
    <property type="match status" value="1"/>
</dbReference>
<dbReference type="EMBL" id="PNCI01000008">
    <property type="protein sequence ID" value="TMP31365.1"/>
    <property type="molecule type" value="Genomic_DNA"/>
</dbReference>
<evidence type="ECO:0000256" key="4">
    <source>
        <dbReference type="ARBA" id="ARBA00025483"/>
    </source>
</evidence>
<proteinExistence type="predicted"/>
<evidence type="ECO:0000259" key="6">
    <source>
        <dbReference type="SMART" id="SM00479"/>
    </source>
</evidence>
<dbReference type="PANTHER" id="PTHR30231">
    <property type="entry name" value="DNA POLYMERASE III SUBUNIT EPSILON"/>
    <property type="match status" value="1"/>
</dbReference>
<dbReference type="CDD" id="cd06127">
    <property type="entry name" value="DEDDh"/>
    <property type="match status" value="1"/>
</dbReference>
<protein>
    <submittedName>
        <fullName evidence="7">3'-5' exonuclease</fullName>
    </submittedName>
</protein>
<reference evidence="7 8" key="1">
    <citation type="submission" date="2018-01" db="EMBL/GenBank/DDBJ databases">
        <authorList>
            <person name="Paulsen S."/>
            <person name="Gram L.K."/>
        </authorList>
    </citation>
    <scope>NUCLEOTIDE SEQUENCE [LARGE SCALE GENOMIC DNA]</scope>
    <source>
        <strain evidence="7 8">S2676</strain>
    </source>
</reference>
<dbReference type="GO" id="GO:0008408">
    <property type="term" value="F:3'-5' exonuclease activity"/>
    <property type="evidence" value="ECO:0007669"/>
    <property type="project" value="TreeGrafter"/>
</dbReference>
<accession>A0A5S3WQY0</accession>
<reference evidence="8" key="2">
    <citation type="submission" date="2019-06" db="EMBL/GenBank/DDBJ databases">
        <title>Co-occurence of chitin degradation, pigmentation and bioactivity in marine Pseudoalteromonas.</title>
        <authorList>
            <person name="Sonnenschein E.C."/>
            <person name="Bech P.K."/>
        </authorList>
    </citation>
    <scope>NUCLEOTIDE SEQUENCE [LARGE SCALE GENOMIC DNA]</scope>
    <source>
        <strain evidence="8">S2676</strain>
    </source>
</reference>
<dbReference type="AlphaFoldDB" id="A0A5S3WQY0"/>
<keyword evidence="3 7" id="KW-0269">Exonuclease</keyword>
<feature type="domain" description="Exonuclease" evidence="6">
    <location>
        <begin position="22"/>
        <end position="195"/>
    </location>
</feature>
<dbReference type="OrthoDB" id="5497329at2"/>
<dbReference type="InterPro" id="IPR013520">
    <property type="entry name" value="Ribonucl_H"/>
</dbReference>